<dbReference type="Proteomes" id="UP000814128">
    <property type="component" value="Unassembled WGS sequence"/>
</dbReference>
<keyword evidence="2" id="KW-1185">Reference proteome</keyword>
<reference evidence="1" key="2">
    <citation type="journal article" date="2022" name="New Phytol.">
        <title>Evolutionary transition to the ectomycorrhizal habit in the genomes of a hyperdiverse lineage of mushroom-forming fungi.</title>
        <authorList>
            <person name="Looney B."/>
            <person name="Miyauchi S."/>
            <person name="Morin E."/>
            <person name="Drula E."/>
            <person name="Courty P.E."/>
            <person name="Kohler A."/>
            <person name="Kuo A."/>
            <person name="LaButti K."/>
            <person name="Pangilinan J."/>
            <person name="Lipzen A."/>
            <person name="Riley R."/>
            <person name="Andreopoulos W."/>
            <person name="He G."/>
            <person name="Johnson J."/>
            <person name="Nolan M."/>
            <person name="Tritt A."/>
            <person name="Barry K.W."/>
            <person name="Grigoriev I.V."/>
            <person name="Nagy L.G."/>
            <person name="Hibbett D."/>
            <person name="Henrissat B."/>
            <person name="Matheny P.B."/>
            <person name="Labbe J."/>
            <person name="Martin F.M."/>
        </authorList>
    </citation>
    <scope>NUCLEOTIDE SEQUENCE</scope>
    <source>
        <strain evidence="1">EC-137</strain>
    </source>
</reference>
<comment type="caution">
    <text evidence="1">The sequence shown here is derived from an EMBL/GenBank/DDBJ whole genome shotgun (WGS) entry which is preliminary data.</text>
</comment>
<dbReference type="EMBL" id="MU273540">
    <property type="protein sequence ID" value="KAI0032637.1"/>
    <property type="molecule type" value="Genomic_DNA"/>
</dbReference>
<gene>
    <name evidence="1" type="ORF">K488DRAFT_78373</name>
</gene>
<proteinExistence type="predicted"/>
<reference evidence="1" key="1">
    <citation type="submission" date="2021-02" db="EMBL/GenBank/DDBJ databases">
        <authorList>
            <consortium name="DOE Joint Genome Institute"/>
            <person name="Ahrendt S."/>
            <person name="Looney B.P."/>
            <person name="Miyauchi S."/>
            <person name="Morin E."/>
            <person name="Drula E."/>
            <person name="Courty P.E."/>
            <person name="Chicoki N."/>
            <person name="Fauchery L."/>
            <person name="Kohler A."/>
            <person name="Kuo A."/>
            <person name="Labutti K."/>
            <person name="Pangilinan J."/>
            <person name="Lipzen A."/>
            <person name="Riley R."/>
            <person name="Andreopoulos W."/>
            <person name="He G."/>
            <person name="Johnson J."/>
            <person name="Barry K.W."/>
            <person name="Grigoriev I.V."/>
            <person name="Nagy L."/>
            <person name="Hibbett D."/>
            <person name="Henrissat B."/>
            <person name="Matheny P.B."/>
            <person name="Labbe J."/>
            <person name="Martin F."/>
        </authorList>
    </citation>
    <scope>NUCLEOTIDE SEQUENCE</scope>
    <source>
        <strain evidence="1">EC-137</strain>
    </source>
</reference>
<organism evidence="1 2">
    <name type="scientific">Vararia minispora EC-137</name>
    <dbReference type="NCBI Taxonomy" id="1314806"/>
    <lineage>
        <taxon>Eukaryota</taxon>
        <taxon>Fungi</taxon>
        <taxon>Dikarya</taxon>
        <taxon>Basidiomycota</taxon>
        <taxon>Agaricomycotina</taxon>
        <taxon>Agaricomycetes</taxon>
        <taxon>Russulales</taxon>
        <taxon>Lachnocladiaceae</taxon>
        <taxon>Vararia</taxon>
    </lineage>
</organism>
<evidence type="ECO:0000313" key="2">
    <source>
        <dbReference type="Proteomes" id="UP000814128"/>
    </source>
</evidence>
<accession>A0ACB8QLV4</accession>
<name>A0ACB8QLV4_9AGAM</name>
<evidence type="ECO:0000313" key="1">
    <source>
        <dbReference type="EMBL" id="KAI0032637.1"/>
    </source>
</evidence>
<sequence length="332" mass="35989">MESLLHWGIANSSANADGGASTSASGITPRQDFDPAILDHILGRPDAELMKEALAKAQDKSLHDDARVQALDDLEMLVEHIDNASDLERLQMWAPIHAFLTTPDTSDELKTQALWVIGTAVQNNPTAQRAYLSLQPPPLPVVLSFLQPSVRSPVLRSKAVYTLSSLLKHNRAAMSALDEAGGWSVLRAALQDSNIAVRRKLTFLLNTLIMPYNTDTLSSSTTLAGTVPNIHGGVAEQVPVHANSHAAMIAEPGSAATAWATLDAFRKHEILLVLVRELASPTPVLHTYAVTHAGEFEEKDGKALREYFEARGAETYGLDEGEKQDLVRILAK</sequence>
<protein>
    <submittedName>
        <fullName evidence="1">Fes1-domain-containing protein</fullName>
    </submittedName>
</protein>